<dbReference type="AlphaFoldDB" id="A0A067BGM0"/>
<dbReference type="RefSeq" id="WP_000422467.1">
    <property type="nucleotide sequence ID" value="NZ_ACZT01000026.1"/>
</dbReference>
<dbReference type="EMBL" id="LBGP01000012">
    <property type="protein sequence ID" value="KQB01397.1"/>
    <property type="molecule type" value="Genomic_DNA"/>
</dbReference>
<dbReference type="EMBL" id="NMSH01000032">
    <property type="protein sequence ID" value="PAR19670.1"/>
    <property type="molecule type" value="Genomic_DNA"/>
</dbReference>
<dbReference type="OrthoDB" id="5916950at2"/>
<evidence type="ECO:0000313" key="6">
    <source>
        <dbReference type="Proteomes" id="UP000216173"/>
    </source>
</evidence>
<dbReference type="PATRIC" id="fig|1481663.10.peg.3529"/>
<dbReference type="Proteomes" id="UP000050491">
    <property type="component" value="Unassembled WGS sequence"/>
</dbReference>
<reference evidence="1 4" key="1">
    <citation type="submission" date="2014-04" db="EMBL/GenBank/DDBJ databases">
        <title>Vibrio metecus sp. nov., a close relative of Vibrio cholerae isolated from coastal brackish ponds and clinical specimens.</title>
        <authorList>
            <person name="Kirchberger P.C."/>
            <person name="Turnsek M."/>
            <person name="Hunt D.E."/>
            <person name="Haley B.J."/>
            <person name="Colwell R."/>
            <person name="Polz M.F."/>
            <person name="Tarr C.L."/>
            <person name="Boucher Y."/>
        </authorList>
    </citation>
    <scope>NUCLEOTIDE SEQUENCE [LARGE SCALE GENOMIC DNA]</scope>
    <source>
        <strain evidence="1">OP3H</strain>
        <strain evidence="4">PPCK-2014</strain>
    </source>
</reference>
<organism evidence="2 5">
    <name type="scientific">Vibrio metoecus</name>
    <dbReference type="NCBI Taxonomy" id="1481663"/>
    <lineage>
        <taxon>Bacteria</taxon>
        <taxon>Pseudomonadati</taxon>
        <taxon>Pseudomonadota</taxon>
        <taxon>Gammaproteobacteria</taxon>
        <taxon>Vibrionales</taxon>
        <taxon>Vibrionaceae</taxon>
        <taxon>Vibrio</taxon>
    </lineage>
</organism>
<evidence type="ECO:0000313" key="4">
    <source>
        <dbReference type="Proteomes" id="UP000027331"/>
    </source>
</evidence>
<dbReference type="Proteomes" id="UP000027331">
    <property type="component" value="Unassembled WGS sequence"/>
</dbReference>
<keyword evidence="4" id="KW-1185">Reference proteome</keyword>
<evidence type="ECO:0000313" key="3">
    <source>
        <dbReference type="EMBL" id="PAR19670.1"/>
    </source>
</evidence>
<dbReference type="GO" id="GO:0003677">
    <property type="term" value="F:DNA binding"/>
    <property type="evidence" value="ECO:0007669"/>
    <property type="project" value="InterPro"/>
</dbReference>
<dbReference type="EMBL" id="JJMN01000061">
    <property type="protein sequence ID" value="KDO13927.1"/>
    <property type="molecule type" value="Genomic_DNA"/>
</dbReference>
<comment type="caution">
    <text evidence="2">The sequence shown here is derived from an EMBL/GenBank/DDBJ whole genome shotgun (WGS) entry which is preliminary data.</text>
</comment>
<evidence type="ECO:0000313" key="5">
    <source>
        <dbReference type="Proteomes" id="UP000050491"/>
    </source>
</evidence>
<proteinExistence type="predicted"/>
<dbReference type="InterPro" id="IPR001387">
    <property type="entry name" value="Cro/C1-type_HTH"/>
</dbReference>
<gene>
    <name evidence="3" type="ORF">CGU03_15710</name>
    <name evidence="1" type="ORF">DP83_04390</name>
    <name evidence="2" type="ORF">XV92_09335</name>
</gene>
<evidence type="ECO:0000313" key="1">
    <source>
        <dbReference type="EMBL" id="KDO13927.1"/>
    </source>
</evidence>
<name>A0A067BGM0_VIBMT</name>
<dbReference type="InterPro" id="IPR010982">
    <property type="entry name" value="Lambda_DNA-bd_dom_sf"/>
</dbReference>
<dbReference type="GeneID" id="94015632"/>
<dbReference type="Gene3D" id="1.10.260.40">
    <property type="entry name" value="lambda repressor-like DNA-binding domains"/>
    <property type="match status" value="1"/>
</dbReference>
<sequence length="115" mass="13378">MELNQEDRNALYDVWMTKKAKMHMTQMEMTKRLGVSQVEFSDLLRGDAPLSMSFVSRFCQHLHVEPHNVLPTLKRKARAGEKLVHLQNRVTVDGDIKRVYVEGNQVIIEYTHLAK</sequence>
<protein>
    <submittedName>
        <fullName evidence="2">L-threonine 3-dehydrogenase</fullName>
    </submittedName>
    <submittedName>
        <fullName evidence="3">XRE family transcriptional regulator</fullName>
    </submittedName>
</protein>
<reference evidence="2 5" key="2">
    <citation type="journal article" date="2015" name="Genome Biol. Evol.">
        <title>The Dynamics of Genetic Interactions between Vibrio metoecus and Vibrio cholerae, Two Close Relatives Co-Occurring in the Environment.</title>
        <authorList>
            <person name="Orata F.D."/>
            <person name="Kirchberger P.C."/>
            <person name="Meheust R."/>
            <person name="Barlow E.J."/>
            <person name="Tarr C.L."/>
            <person name="Boucher Y."/>
        </authorList>
    </citation>
    <scope>NUCLEOTIDE SEQUENCE [LARGE SCALE GENOMIC DNA]</scope>
    <source>
        <strain evidence="2 5">YB5B04</strain>
    </source>
</reference>
<reference evidence="3" key="4">
    <citation type="submission" date="2017-07" db="EMBL/GenBank/DDBJ databases">
        <authorList>
            <person name="Sun Z.S."/>
            <person name="Albrecht U."/>
            <person name="Echele G."/>
            <person name="Lee C.C."/>
        </authorList>
    </citation>
    <scope>NUCLEOTIDE SEQUENCE [LARGE SCALE GENOMIC DNA]</scope>
    <source>
        <strain evidence="3">OYP9E10</strain>
    </source>
</reference>
<dbReference type="CDD" id="cd00093">
    <property type="entry name" value="HTH_XRE"/>
    <property type="match status" value="1"/>
</dbReference>
<dbReference type="Proteomes" id="UP000216173">
    <property type="component" value="Unassembled WGS sequence"/>
</dbReference>
<dbReference type="SUPFAM" id="SSF47413">
    <property type="entry name" value="lambda repressor-like DNA-binding domains"/>
    <property type="match status" value="1"/>
</dbReference>
<accession>A0A067BGM0</accession>
<reference evidence="6" key="3">
    <citation type="submission" date="2017-07" db="EMBL/GenBank/DDBJ databases">
        <authorList>
            <person name="Boucher Y."/>
            <person name="Orata F.D."/>
        </authorList>
    </citation>
    <scope>NUCLEOTIDE SEQUENCE [LARGE SCALE GENOMIC DNA]</scope>
    <source>
        <strain evidence="6">OYP9E10</strain>
    </source>
</reference>
<evidence type="ECO:0000313" key="2">
    <source>
        <dbReference type="EMBL" id="KQB01397.1"/>
    </source>
</evidence>